<dbReference type="Proteomes" id="UP001363622">
    <property type="component" value="Unassembled WGS sequence"/>
</dbReference>
<comment type="caution">
    <text evidence="1">The sequence shown here is derived from an EMBL/GenBank/DDBJ whole genome shotgun (WGS) entry which is preliminary data.</text>
</comment>
<dbReference type="EMBL" id="JBBPHU010000006">
    <property type="protein sequence ID" value="KAK7516669.1"/>
    <property type="molecule type" value="Genomic_DNA"/>
</dbReference>
<protein>
    <recommendedName>
        <fullName evidence="3">Ubiquitin fusion degradation protein</fullName>
    </recommendedName>
</protein>
<evidence type="ECO:0000313" key="1">
    <source>
        <dbReference type="EMBL" id="KAK7516669.1"/>
    </source>
</evidence>
<keyword evidence="2" id="KW-1185">Reference proteome</keyword>
<evidence type="ECO:0000313" key="2">
    <source>
        <dbReference type="Proteomes" id="UP001363622"/>
    </source>
</evidence>
<evidence type="ECO:0008006" key="3">
    <source>
        <dbReference type="Google" id="ProtNLM"/>
    </source>
</evidence>
<organism evidence="1 2">
    <name type="scientific">Phyllosticta citriasiana</name>
    <dbReference type="NCBI Taxonomy" id="595635"/>
    <lineage>
        <taxon>Eukaryota</taxon>
        <taxon>Fungi</taxon>
        <taxon>Dikarya</taxon>
        <taxon>Ascomycota</taxon>
        <taxon>Pezizomycotina</taxon>
        <taxon>Dothideomycetes</taxon>
        <taxon>Dothideomycetes incertae sedis</taxon>
        <taxon>Botryosphaeriales</taxon>
        <taxon>Phyllostictaceae</taxon>
        <taxon>Phyllosticta</taxon>
    </lineage>
</organism>
<proteinExistence type="predicted"/>
<sequence>MASSSNDATPTTLFDLLNNSLLLRNIAPHLPVASLFALARTSKTFFELVTSSPDAFRYLDLSVVSSAAAPSHEPLDSGAITWRAERMDEAVTEDEFYSGPLRGIFSKLQRRHLLKNVYTLVLDGLSVPADLVREIIAEDRFNVRILSIRECTHLNERKLTQVLKYAVRPTRPAGTPRLKGLYVFGPKDPSPFTDAVPKPQRSPPRTPENIGGVMALQGAQIGAEWNQKSSEALNTALARSEHKWYQTAGRVLHIKRPSTEWAETLKACEGIIFFDAVLCRGPRHDIETAFTQGSTPHPKSFLSPAVANVALGPTGCQSCHNCPEGPAVFGKSPAAHLPLLSPPPLWSSTVQAAQRPSSVPGSPPPILIARCEECLRGRWCERCNKWWDEDCYFGSTSSNAAAMTLTAMQQTEQLQSIANENGQPSNNIKIQLRGSALNTAPAHHFLTNAPHTSQTELQGGRGARLTFQGHQPSSTPAGVKRDCFGCGPTCVDCKTLYIRACHKCRNEFCILDNDGSSATACDWCNFSGRRTVELY</sequence>
<accession>A0ABR1KKR6</accession>
<gene>
    <name evidence="1" type="ORF">IWZ03DRAFT_360369</name>
</gene>
<name>A0ABR1KKR6_9PEZI</name>
<reference evidence="1 2" key="1">
    <citation type="submission" date="2024-04" db="EMBL/GenBank/DDBJ databases">
        <title>Phyllosticta paracitricarpa is synonymous to the EU quarantine fungus P. citricarpa based on phylogenomic analyses.</title>
        <authorList>
            <consortium name="Lawrence Berkeley National Laboratory"/>
            <person name="Van Ingen-Buijs V.A."/>
            <person name="Van Westerhoven A.C."/>
            <person name="Haridas S."/>
            <person name="Skiadas P."/>
            <person name="Martin F."/>
            <person name="Groenewald J.Z."/>
            <person name="Crous P.W."/>
            <person name="Seidl M.F."/>
        </authorList>
    </citation>
    <scope>NUCLEOTIDE SEQUENCE [LARGE SCALE GENOMIC DNA]</scope>
    <source>
        <strain evidence="1 2">CBS 123371</strain>
    </source>
</reference>